<reference evidence="4 5" key="1">
    <citation type="journal article" date="2021" name="Sci. Rep.">
        <title>Genome sequencing of the multicellular alga Astrephomene provides insights into convergent evolution of germ-soma differentiation.</title>
        <authorList>
            <person name="Yamashita S."/>
            <person name="Yamamoto K."/>
            <person name="Matsuzaki R."/>
            <person name="Suzuki S."/>
            <person name="Yamaguchi H."/>
            <person name="Hirooka S."/>
            <person name="Minakuchi Y."/>
            <person name="Miyagishima S."/>
            <person name="Kawachi M."/>
            <person name="Toyoda A."/>
            <person name="Nozaki H."/>
        </authorList>
    </citation>
    <scope>NUCLEOTIDE SEQUENCE [LARGE SCALE GENOMIC DNA]</scope>
    <source>
        <strain evidence="4 5">NIES-4017</strain>
    </source>
</reference>
<dbReference type="EMBL" id="BMAR01000025">
    <property type="protein sequence ID" value="GFR48717.1"/>
    <property type="molecule type" value="Genomic_DNA"/>
</dbReference>
<dbReference type="AlphaFoldDB" id="A0AAD3DXS6"/>
<dbReference type="Proteomes" id="UP001054857">
    <property type="component" value="Unassembled WGS sequence"/>
</dbReference>
<sequence length="102" mass="12674">LRRPRPQDEDEYDADFVVDDEEEDGQDWRKFLRRTTGYDPSRYRDENFDDRTMEASWRQVVAEEKRSERMGRLEDDMAEQEEERRRNEKIRKMKALKKQRID</sequence>
<organism evidence="4 5">
    <name type="scientific">Astrephomene gubernaculifera</name>
    <dbReference type="NCBI Taxonomy" id="47775"/>
    <lineage>
        <taxon>Eukaryota</taxon>
        <taxon>Viridiplantae</taxon>
        <taxon>Chlorophyta</taxon>
        <taxon>core chlorophytes</taxon>
        <taxon>Chlorophyceae</taxon>
        <taxon>CS clade</taxon>
        <taxon>Chlamydomonadales</taxon>
        <taxon>Astrephomenaceae</taxon>
        <taxon>Astrephomene</taxon>
    </lineage>
</organism>
<keyword evidence="2" id="KW-0175">Coiled coil</keyword>
<feature type="compositionally biased region" description="Basic and acidic residues" evidence="3">
    <location>
        <begin position="64"/>
        <end position="75"/>
    </location>
</feature>
<proteinExistence type="inferred from homology"/>
<dbReference type="GO" id="GO:0006360">
    <property type="term" value="P:transcription by RNA polymerase I"/>
    <property type="evidence" value="ECO:0007669"/>
    <property type="project" value="TreeGrafter"/>
</dbReference>
<dbReference type="PANTHER" id="PTHR22691:SF8">
    <property type="entry name" value="PROTEIN SPT2 HOMOLOG"/>
    <property type="match status" value="1"/>
</dbReference>
<evidence type="ECO:0000256" key="2">
    <source>
        <dbReference type="ARBA" id="ARBA00023054"/>
    </source>
</evidence>
<feature type="region of interest" description="Disordered" evidence="3">
    <location>
        <begin position="64"/>
        <end position="102"/>
    </location>
</feature>
<evidence type="ECO:0000256" key="3">
    <source>
        <dbReference type="SAM" id="MobiDB-lite"/>
    </source>
</evidence>
<dbReference type="Pfam" id="PF08243">
    <property type="entry name" value="SPT2"/>
    <property type="match status" value="1"/>
</dbReference>
<keyword evidence="5" id="KW-1185">Reference proteome</keyword>
<evidence type="ECO:0000256" key="1">
    <source>
        <dbReference type="ARBA" id="ARBA00006461"/>
    </source>
</evidence>
<protein>
    <recommendedName>
        <fullName evidence="6">Protein SPT2 homolog</fullName>
    </recommendedName>
</protein>
<dbReference type="GO" id="GO:0003677">
    <property type="term" value="F:DNA binding"/>
    <property type="evidence" value="ECO:0007669"/>
    <property type="project" value="TreeGrafter"/>
</dbReference>
<dbReference type="GO" id="GO:0042393">
    <property type="term" value="F:histone binding"/>
    <property type="evidence" value="ECO:0007669"/>
    <property type="project" value="TreeGrafter"/>
</dbReference>
<dbReference type="InterPro" id="IPR013256">
    <property type="entry name" value="Chromatin_SPT2"/>
</dbReference>
<feature type="compositionally biased region" description="Basic residues" evidence="3">
    <location>
        <begin position="87"/>
        <end position="102"/>
    </location>
</feature>
<evidence type="ECO:0000313" key="5">
    <source>
        <dbReference type="Proteomes" id="UP001054857"/>
    </source>
</evidence>
<name>A0AAD3DXS6_9CHLO</name>
<evidence type="ECO:0008006" key="6">
    <source>
        <dbReference type="Google" id="ProtNLM"/>
    </source>
</evidence>
<accession>A0AAD3DXS6</accession>
<gene>
    <name evidence="4" type="ORF">Agub_g10674</name>
</gene>
<feature type="non-terminal residue" evidence="4">
    <location>
        <position position="1"/>
    </location>
</feature>
<dbReference type="GO" id="GO:0005730">
    <property type="term" value="C:nucleolus"/>
    <property type="evidence" value="ECO:0007669"/>
    <property type="project" value="TreeGrafter"/>
</dbReference>
<dbReference type="GO" id="GO:0006334">
    <property type="term" value="P:nucleosome assembly"/>
    <property type="evidence" value="ECO:0007669"/>
    <property type="project" value="TreeGrafter"/>
</dbReference>
<dbReference type="SMART" id="SM00784">
    <property type="entry name" value="SPT2"/>
    <property type="match status" value="1"/>
</dbReference>
<evidence type="ECO:0000313" key="4">
    <source>
        <dbReference type="EMBL" id="GFR48717.1"/>
    </source>
</evidence>
<comment type="similarity">
    <text evidence="1">Belongs to the SPT2 family.</text>
</comment>
<comment type="caution">
    <text evidence="4">The sequence shown here is derived from an EMBL/GenBank/DDBJ whole genome shotgun (WGS) entry which is preliminary data.</text>
</comment>
<dbReference type="PANTHER" id="PTHR22691">
    <property type="entry name" value="YEAST SPT2-RELATED"/>
    <property type="match status" value="1"/>
</dbReference>